<organism evidence="5 6">
    <name type="scientific">Reichenbachiella agariperforans</name>
    <dbReference type="NCBI Taxonomy" id="156994"/>
    <lineage>
        <taxon>Bacteria</taxon>
        <taxon>Pseudomonadati</taxon>
        <taxon>Bacteroidota</taxon>
        <taxon>Cytophagia</taxon>
        <taxon>Cytophagales</taxon>
        <taxon>Reichenbachiellaceae</taxon>
        <taxon>Reichenbachiella</taxon>
    </lineage>
</organism>
<dbReference type="GO" id="GO:0003700">
    <property type="term" value="F:DNA-binding transcription factor activity"/>
    <property type="evidence" value="ECO:0007669"/>
    <property type="project" value="InterPro"/>
</dbReference>
<dbReference type="SUPFAM" id="SSF46689">
    <property type="entry name" value="Homeodomain-like"/>
    <property type="match status" value="1"/>
</dbReference>
<evidence type="ECO:0000256" key="1">
    <source>
        <dbReference type="ARBA" id="ARBA00023015"/>
    </source>
</evidence>
<dbReference type="InterPro" id="IPR009057">
    <property type="entry name" value="Homeodomain-like_sf"/>
</dbReference>
<dbReference type="Pfam" id="PF12833">
    <property type="entry name" value="HTH_18"/>
    <property type="match status" value="1"/>
</dbReference>
<protein>
    <submittedName>
        <fullName evidence="5">Helix-turn-helix domain-containing protein</fullName>
    </submittedName>
</protein>
<feature type="domain" description="HTH araC/xylS-type" evidence="4">
    <location>
        <begin position="192"/>
        <end position="297"/>
    </location>
</feature>
<keyword evidence="2" id="KW-0238">DNA-binding</keyword>
<gene>
    <name evidence="5" type="ORF">SAMN04488028_10376</name>
</gene>
<dbReference type="Gene3D" id="1.10.10.60">
    <property type="entry name" value="Homeodomain-like"/>
    <property type="match status" value="2"/>
</dbReference>
<dbReference type="STRING" id="156994.SAMN04488028_10376"/>
<keyword evidence="3" id="KW-0804">Transcription</keyword>
<dbReference type="RefSeq" id="WP_073121987.1">
    <property type="nucleotide sequence ID" value="NZ_FRAA01000003.1"/>
</dbReference>
<dbReference type="PROSITE" id="PS01124">
    <property type="entry name" value="HTH_ARAC_FAMILY_2"/>
    <property type="match status" value="1"/>
</dbReference>
<evidence type="ECO:0000313" key="6">
    <source>
        <dbReference type="Proteomes" id="UP000184474"/>
    </source>
</evidence>
<reference evidence="6" key="1">
    <citation type="submission" date="2016-11" db="EMBL/GenBank/DDBJ databases">
        <authorList>
            <person name="Varghese N."/>
            <person name="Submissions S."/>
        </authorList>
    </citation>
    <scope>NUCLEOTIDE SEQUENCE [LARGE SCALE GENOMIC DNA]</scope>
    <source>
        <strain evidence="6">DSM 26134</strain>
    </source>
</reference>
<evidence type="ECO:0000313" key="5">
    <source>
        <dbReference type="EMBL" id="SHK12444.1"/>
    </source>
</evidence>
<name>A0A1M6PWT4_REIAG</name>
<dbReference type="SMART" id="SM00342">
    <property type="entry name" value="HTH_ARAC"/>
    <property type="match status" value="1"/>
</dbReference>
<dbReference type="EMBL" id="FRAA01000003">
    <property type="protein sequence ID" value="SHK12444.1"/>
    <property type="molecule type" value="Genomic_DNA"/>
</dbReference>
<evidence type="ECO:0000256" key="2">
    <source>
        <dbReference type="ARBA" id="ARBA00023125"/>
    </source>
</evidence>
<dbReference type="InterPro" id="IPR020449">
    <property type="entry name" value="Tscrpt_reg_AraC-type_HTH"/>
</dbReference>
<dbReference type="PANTHER" id="PTHR43280:SF32">
    <property type="entry name" value="TRANSCRIPTIONAL REGULATORY PROTEIN"/>
    <property type="match status" value="1"/>
</dbReference>
<dbReference type="InterPro" id="IPR018060">
    <property type="entry name" value="HTH_AraC"/>
</dbReference>
<proteinExistence type="predicted"/>
<keyword evidence="1" id="KW-0805">Transcription regulation</keyword>
<dbReference type="PANTHER" id="PTHR43280">
    <property type="entry name" value="ARAC-FAMILY TRANSCRIPTIONAL REGULATOR"/>
    <property type="match status" value="1"/>
</dbReference>
<dbReference type="GO" id="GO:0043565">
    <property type="term" value="F:sequence-specific DNA binding"/>
    <property type="evidence" value="ECO:0007669"/>
    <property type="project" value="InterPro"/>
</dbReference>
<accession>A0A1M6PWT4</accession>
<evidence type="ECO:0000256" key="3">
    <source>
        <dbReference type="ARBA" id="ARBA00023163"/>
    </source>
</evidence>
<dbReference type="AlphaFoldDB" id="A0A1M6PWT4"/>
<dbReference type="Proteomes" id="UP000184474">
    <property type="component" value="Unassembled WGS sequence"/>
</dbReference>
<dbReference type="PRINTS" id="PR00032">
    <property type="entry name" value="HTHARAC"/>
</dbReference>
<sequence length="298" mass="34129">MSDQKIFDTVKSYNDFNNHPTLHPSVSVLDFSDAEPRHGYNMSFGIFTIILKEVKCGDLAYGKNTYDYQEGTLVFIGPGQVVDVSNKTDIYQPVGRGLTFHPDILLGTPLAKQIDDCGFFSYNLSEALHLSTDEQQTVLELLSIVENELKRPIDKHSKKLITANISLFLDYCERFYDRQFVSRQHINTGVLAKFEELINGYFKSEKPYSEGLPSVGYFADQLHLSANYFGDLIKKETGKSAQEFIQKKLIEIAKDKIFDSEKSVKEIAFELGFKYPQHFNRIFKQKVGVTPKEFRDKQ</sequence>
<keyword evidence="6" id="KW-1185">Reference proteome</keyword>
<evidence type="ECO:0000259" key="4">
    <source>
        <dbReference type="PROSITE" id="PS01124"/>
    </source>
</evidence>